<evidence type="ECO:0000313" key="2">
    <source>
        <dbReference type="EMBL" id="CAF0806447.1"/>
    </source>
</evidence>
<feature type="region of interest" description="Disordered" evidence="1">
    <location>
        <begin position="1"/>
        <end position="32"/>
    </location>
</feature>
<evidence type="ECO:0000313" key="4">
    <source>
        <dbReference type="EMBL" id="CAF3591880.1"/>
    </source>
</evidence>
<protein>
    <submittedName>
        <fullName evidence="2">Uncharacterized protein</fullName>
    </submittedName>
</protein>
<keyword evidence="6" id="KW-1185">Reference proteome</keyword>
<dbReference type="EMBL" id="CAJNOK010004687">
    <property type="protein sequence ID" value="CAF0946067.1"/>
    <property type="molecule type" value="Genomic_DNA"/>
</dbReference>
<dbReference type="AlphaFoldDB" id="A0A813TA51"/>
<accession>A0A813TA51</accession>
<dbReference type="Proteomes" id="UP000663829">
    <property type="component" value="Unassembled WGS sequence"/>
</dbReference>
<organism evidence="2 6">
    <name type="scientific">Didymodactylos carnosus</name>
    <dbReference type="NCBI Taxonomy" id="1234261"/>
    <lineage>
        <taxon>Eukaryota</taxon>
        <taxon>Metazoa</taxon>
        <taxon>Spiralia</taxon>
        <taxon>Gnathifera</taxon>
        <taxon>Rotifera</taxon>
        <taxon>Eurotatoria</taxon>
        <taxon>Bdelloidea</taxon>
        <taxon>Philodinida</taxon>
        <taxon>Philodinidae</taxon>
        <taxon>Didymodactylos</taxon>
    </lineage>
</organism>
<dbReference type="OrthoDB" id="9976382at2759"/>
<reference evidence="2" key="1">
    <citation type="submission" date="2021-02" db="EMBL/GenBank/DDBJ databases">
        <authorList>
            <person name="Nowell W R."/>
        </authorList>
    </citation>
    <scope>NUCLEOTIDE SEQUENCE</scope>
</reference>
<evidence type="ECO:0000313" key="5">
    <source>
        <dbReference type="EMBL" id="CAF3720698.1"/>
    </source>
</evidence>
<dbReference type="Proteomes" id="UP000681722">
    <property type="component" value="Unassembled WGS sequence"/>
</dbReference>
<proteinExistence type="predicted"/>
<dbReference type="EMBL" id="CAJOBC010000485">
    <property type="protein sequence ID" value="CAF3591880.1"/>
    <property type="molecule type" value="Genomic_DNA"/>
</dbReference>
<sequence length="196" mass="22705">MTYHNVFHGNSPIADRPLNNKVKKSSDNHLLSRSPFSPPQYLRIECTAEEKHLTSNILSTPFTLNSLIQPIKFTLYDKLKPINYKSEIVIHNNPETNLHIKVLRVAFPNGGRSQSVNRSSYCYREQSSLNDLSSSKMLQDDKKTTKRRSLVLPWSSRSRSEVTLHQWIDNISNNEALMYDDDIVFFLKSGEFYVRI</sequence>
<evidence type="ECO:0000313" key="6">
    <source>
        <dbReference type="Proteomes" id="UP000663829"/>
    </source>
</evidence>
<dbReference type="Proteomes" id="UP000682733">
    <property type="component" value="Unassembled WGS sequence"/>
</dbReference>
<evidence type="ECO:0000256" key="1">
    <source>
        <dbReference type="SAM" id="MobiDB-lite"/>
    </source>
</evidence>
<comment type="caution">
    <text evidence="2">The sequence shown here is derived from an EMBL/GenBank/DDBJ whole genome shotgun (WGS) entry which is preliminary data.</text>
</comment>
<dbReference type="Proteomes" id="UP000677228">
    <property type="component" value="Unassembled WGS sequence"/>
</dbReference>
<evidence type="ECO:0000313" key="3">
    <source>
        <dbReference type="EMBL" id="CAF0946067.1"/>
    </source>
</evidence>
<dbReference type="EMBL" id="CAJOBA010004692">
    <property type="protein sequence ID" value="CAF3720698.1"/>
    <property type="molecule type" value="Genomic_DNA"/>
</dbReference>
<dbReference type="EMBL" id="CAJNOQ010000485">
    <property type="protein sequence ID" value="CAF0806447.1"/>
    <property type="molecule type" value="Genomic_DNA"/>
</dbReference>
<gene>
    <name evidence="2" type="ORF">GPM918_LOCUS3798</name>
    <name evidence="3" type="ORF">OVA965_LOCUS11898</name>
    <name evidence="4" type="ORF">SRO942_LOCUS3798</name>
    <name evidence="5" type="ORF">TMI583_LOCUS11902</name>
</gene>
<name>A0A813TA51_9BILA</name>